<dbReference type="CDD" id="cd16279">
    <property type="entry name" value="metallo-hydrolase-like_MBL-fold"/>
    <property type="match status" value="1"/>
</dbReference>
<dbReference type="Gene3D" id="3.60.15.10">
    <property type="entry name" value="Ribonuclease Z/Hydroxyacylglutathione hydrolase-like"/>
    <property type="match status" value="1"/>
</dbReference>
<comment type="caution">
    <text evidence="2">The sequence shown here is derived from an EMBL/GenBank/DDBJ whole genome shotgun (WGS) entry which is preliminary data.</text>
</comment>
<gene>
    <name evidence="2" type="ORF">HAT2_00396</name>
</gene>
<dbReference type="SUPFAM" id="SSF56281">
    <property type="entry name" value="Metallo-hydrolase/oxidoreductase"/>
    <property type="match status" value="1"/>
</dbReference>
<organism evidence="2 3">
    <name type="scientific">Candidatus Similichlamydia laticola</name>
    <dbReference type="NCBI Taxonomy" id="2170265"/>
    <lineage>
        <taxon>Bacteria</taxon>
        <taxon>Pseudomonadati</taxon>
        <taxon>Chlamydiota</taxon>
        <taxon>Chlamydiia</taxon>
        <taxon>Parachlamydiales</taxon>
        <taxon>Candidatus Parilichlamydiaceae</taxon>
        <taxon>Candidatus Similichlamydia</taxon>
    </lineage>
</organism>
<accession>A0A369KD39</accession>
<dbReference type="InterPro" id="IPR001279">
    <property type="entry name" value="Metallo-B-lactamas"/>
</dbReference>
<dbReference type="EMBL" id="QQBG01000013">
    <property type="protein sequence ID" value="RDB31522.1"/>
    <property type="molecule type" value="Genomic_DNA"/>
</dbReference>
<dbReference type="SMART" id="SM00849">
    <property type="entry name" value="Lactamase_B"/>
    <property type="match status" value="1"/>
</dbReference>
<proteinExistence type="predicted"/>
<dbReference type="Proteomes" id="UP000253816">
    <property type="component" value="Unassembled WGS sequence"/>
</dbReference>
<evidence type="ECO:0000313" key="3">
    <source>
        <dbReference type="Proteomes" id="UP000253816"/>
    </source>
</evidence>
<dbReference type="OrthoDB" id="9800940at2"/>
<keyword evidence="3" id="KW-1185">Reference proteome</keyword>
<protein>
    <submittedName>
        <fullName evidence="2">Metal-dependent hydrolases of the beta-lactamase superfamily</fullName>
    </submittedName>
</protein>
<keyword evidence="2" id="KW-0378">Hydrolase</keyword>
<evidence type="ECO:0000313" key="2">
    <source>
        <dbReference type="EMBL" id="RDB31522.1"/>
    </source>
</evidence>
<dbReference type="RefSeq" id="WP_114544341.1">
    <property type="nucleotide sequence ID" value="NZ_QQBG01000013.1"/>
</dbReference>
<dbReference type="Pfam" id="PF12706">
    <property type="entry name" value="Lactamase_B_2"/>
    <property type="match status" value="1"/>
</dbReference>
<dbReference type="AlphaFoldDB" id="A0A369KD39"/>
<dbReference type="InterPro" id="IPR036866">
    <property type="entry name" value="RibonucZ/Hydroxyglut_hydro"/>
</dbReference>
<reference evidence="2 3" key="1">
    <citation type="submission" date="2018-07" db="EMBL/GenBank/DDBJ databases">
        <title>Comparative genomics of the Candidatus Parilichlamydiaceae reveals evidence of convergent evolution and genome reduction in the phylum Chlamydiae.</title>
        <authorList>
            <person name="Taylor-Brown A."/>
            <person name="Polkinghorne A."/>
        </authorList>
    </citation>
    <scope>NUCLEOTIDE SEQUENCE [LARGE SCALE GENOMIC DNA]</scope>
    <source>
        <strain evidence="2 3">Hat2</strain>
    </source>
</reference>
<dbReference type="GO" id="GO:0016787">
    <property type="term" value="F:hydrolase activity"/>
    <property type="evidence" value="ECO:0007669"/>
    <property type="project" value="UniProtKB-KW"/>
</dbReference>
<dbReference type="PANTHER" id="PTHR42663:SF6">
    <property type="entry name" value="HYDROLASE C777.06C-RELATED"/>
    <property type="match status" value="1"/>
</dbReference>
<sequence>MGTSVTILGSGNARGVPVVGCSCSVCRSSEPKNRRGRTGLLIEHEGKKLLIDASPDLREQLLRHSITRLNGICLTHYHFDHVGGLFDLLPLWRSQGMIPCLLSTATRKLIENDDVWSVFLREGAIEVQLSERVVLNFAGFPPIHCSFHEHSGQFVTAYRFGSFAFVTDIAVWNESTAHLLSRAEMAFIGVGDWRRIRKAHCSIEEALSYIGELKQLKKVYFTHLSHHVDYNKMELPLGDKGNLGWDGLKVEFTWKSVRGP</sequence>
<name>A0A369KD39_9BACT</name>
<dbReference type="PANTHER" id="PTHR42663">
    <property type="entry name" value="HYDROLASE C777.06C-RELATED-RELATED"/>
    <property type="match status" value="1"/>
</dbReference>
<evidence type="ECO:0000259" key="1">
    <source>
        <dbReference type="SMART" id="SM00849"/>
    </source>
</evidence>
<feature type="domain" description="Metallo-beta-lactamase" evidence="1">
    <location>
        <begin position="36"/>
        <end position="223"/>
    </location>
</feature>